<sequence length="111" mass="12039">MHEEAGVFVVTIRGEVDADERDLLQAAWGEVDELRLPATAVDLSAVTFADSTLLGALLEAQDRHHRDGRAFVLTSPLAGEVHSLFTVTNTLAHFTFAASVQQVIDQTNPRA</sequence>
<protein>
    <submittedName>
        <fullName evidence="3">Anti-sigma factor antagonist</fullName>
    </submittedName>
</protein>
<dbReference type="Gene3D" id="3.30.750.24">
    <property type="entry name" value="STAS domain"/>
    <property type="match status" value="1"/>
</dbReference>
<dbReference type="Proteomes" id="UP000642014">
    <property type="component" value="Unassembled WGS sequence"/>
</dbReference>
<evidence type="ECO:0000313" key="2">
    <source>
        <dbReference type="EMBL" id="GGR48000.1"/>
    </source>
</evidence>
<evidence type="ECO:0000313" key="3">
    <source>
        <dbReference type="EMBL" id="QEV30857.1"/>
    </source>
</evidence>
<evidence type="ECO:0000313" key="5">
    <source>
        <dbReference type="Proteomes" id="UP000642014"/>
    </source>
</evidence>
<feature type="domain" description="STAS" evidence="1">
    <location>
        <begin position="1"/>
        <end position="107"/>
    </location>
</feature>
<dbReference type="RefSeq" id="WP_152369345.1">
    <property type="nucleotide sequence ID" value="NZ_BMSJ01000014.1"/>
</dbReference>
<reference evidence="2" key="3">
    <citation type="submission" date="2023-08" db="EMBL/GenBank/DDBJ databases">
        <authorList>
            <person name="Sun Q."/>
            <person name="Ohkuma M."/>
        </authorList>
    </citation>
    <scope>NUCLEOTIDE SEQUENCE</scope>
    <source>
        <strain evidence="2">JCM 4205</strain>
    </source>
</reference>
<dbReference type="CDD" id="cd07043">
    <property type="entry name" value="STAS_anti-anti-sigma_factors"/>
    <property type="match status" value="1"/>
</dbReference>
<reference evidence="3 4" key="2">
    <citation type="submission" date="2017-09" db="EMBL/GenBank/DDBJ databases">
        <authorList>
            <person name="Lee N."/>
            <person name="Cho B.-K."/>
        </authorList>
    </citation>
    <scope>NUCLEOTIDE SEQUENCE [LARGE SCALE GENOMIC DNA]</scope>
    <source>
        <strain evidence="3 4">ATCC 19740</strain>
    </source>
</reference>
<dbReference type="InterPro" id="IPR036513">
    <property type="entry name" value="STAS_dom_sf"/>
</dbReference>
<dbReference type="EMBL" id="BMSJ01000014">
    <property type="protein sequence ID" value="GGR48000.1"/>
    <property type="molecule type" value="Genomic_DNA"/>
</dbReference>
<dbReference type="InterPro" id="IPR058548">
    <property type="entry name" value="MlaB-like_STAS"/>
</dbReference>
<dbReference type="SUPFAM" id="SSF52091">
    <property type="entry name" value="SpoIIaa-like"/>
    <property type="match status" value="1"/>
</dbReference>
<evidence type="ECO:0000313" key="4">
    <source>
        <dbReference type="Proteomes" id="UP000326029"/>
    </source>
</evidence>
<evidence type="ECO:0000259" key="1">
    <source>
        <dbReference type="PROSITE" id="PS50801"/>
    </source>
</evidence>
<accession>A0AAV4KT66</accession>
<dbReference type="Proteomes" id="UP000326029">
    <property type="component" value="Chromosome"/>
</dbReference>
<dbReference type="InterPro" id="IPR002645">
    <property type="entry name" value="STAS_dom"/>
</dbReference>
<proteinExistence type="predicted"/>
<dbReference type="PROSITE" id="PS50801">
    <property type="entry name" value="STAS"/>
    <property type="match status" value="1"/>
</dbReference>
<dbReference type="GeneID" id="95452267"/>
<keyword evidence="4" id="KW-1185">Reference proteome</keyword>
<dbReference type="AlphaFoldDB" id="A0AAV4KT66"/>
<dbReference type="EMBL" id="CP023693">
    <property type="protein sequence ID" value="QEV30857.1"/>
    <property type="molecule type" value="Genomic_DNA"/>
</dbReference>
<reference evidence="2 5" key="1">
    <citation type="journal article" date="2014" name="Int. J. Syst. Evol. Microbiol.">
        <title>Complete genome sequence of Corynebacterium casei LMG S-19264T (=DSM 44701T), isolated from a smear-ripened cheese.</title>
        <authorList>
            <consortium name="US DOE Joint Genome Institute (JGI-PGF)"/>
            <person name="Walter F."/>
            <person name="Albersmeier A."/>
            <person name="Kalinowski J."/>
            <person name="Ruckert C."/>
        </authorList>
    </citation>
    <scope>NUCLEOTIDE SEQUENCE [LARGE SCALE GENOMIC DNA]</scope>
    <source>
        <strain evidence="2 5">JCM 4205</strain>
    </source>
</reference>
<organism evidence="2 5">
    <name type="scientific">Streptomyces cinereoruber</name>
    <dbReference type="NCBI Taxonomy" id="67260"/>
    <lineage>
        <taxon>Bacteria</taxon>
        <taxon>Bacillati</taxon>
        <taxon>Actinomycetota</taxon>
        <taxon>Actinomycetes</taxon>
        <taxon>Kitasatosporales</taxon>
        <taxon>Streptomycetaceae</taxon>
        <taxon>Streptomyces</taxon>
    </lineage>
</organism>
<dbReference type="Pfam" id="PF13466">
    <property type="entry name" value="STAS_2"/>
    <property type="match status" value="1"/>
</dbReference>
<gene>
    <name evidence="3" type="ORF">CP977_00420</name>
    <name evidence="2" type="ORF">GCM10010497_59210</name>
</gene>
<name>A0AAV4KT66_9ACTN</name>